<keyword evidence="2" id="KW-1133">Transmembrane helix</keyword>
<evidence type="ECO:0000256" key="1">
    <source>
        <dbReference type="SAM" id="MobiDB-lite"/>
    </source>
</evidence>
<evidence type="ECO:0000313" key="3">
    <source>
        <dbReference type="EMBL" id="KAL3689713.1"/>
    </source>
</evidence>
<feature type="region of interest" description="Disordered" evidence="1">
    <location>
        <begin position="87"/>
        <end position="115"/>
    </location>
</feature>
<sequence>MFVCSEGFPKFVSVLASVLFLGFWEKGFGYIFCGLALFLVFLSSRELPQPGVPALSQTPSRTVYTTAGGSFGPHSCVGRSNLIKEEGKKTEAYPLPQTRRRHSKEARKKRTDPRSVGARMVPLARPNHRLGLSMGPRSNNGRDEVLHTVQKYYEDLYKQPSITEEEVNVRNEVLGLLDRSVTPDQNRELVEVPNRKEIELILHSMAEGKASGEDGITVEVLKEVWDIVGDACVKYVLEIWRNSKQQTSAMIKLLPKNSEHKYLKNKVRTKPKFPWGRPKCCEISSKCRNLTEISKIFSVRFLLRSEWTENLGKKNRNFDSRRLANRRVNRRDNILTGAKHQNRAGY</sequence>
<comment type="caution">
    <text evidence="3">The sequence shown here is derived from an EMBL/GenBank/DDBJ whole genome shotgun (WGS) entry which is preliminary data.</text>
</comment>
<dbReference type="Proteomes" id="UP001633002">
    <property type="component" value="Unassembled WGS sequence"/>
</dbReference>
<evidence type="ECO:0000313" key="4">
    <source>
        <dbReference type="Proteomes" id="UP001633002"/>
    </source>
</evidence>
<accession>A0ABD3HE77</accession>
<keyword evidence="4" id="KW-1185">Reference proteome</keyword>
<name>A0ABD3HE77_9MARC</name>
<feature type="transmembrane region" description="Helical" evidence="2">
    <location>
        <begin position="27"/>
        <end position="44"/>
    </location>
</feature>
<reference evidence="3 4" key="1">
    <citation type="submission" date="2024-09" db="EMBL/GenBank/DDBJ databases">
        <title>Chromosome-scale assembly of Riccia sorocarpa.</title>
        <authorList>
            <person name="Paukszto L."/>
        </authorList>
    </citation>
    <scope>NUCLEOTIDE SEQUENCE [LARGE SCALE GENOMIC DNA]</scope>
    <source>
        <strain evidence="3">LP-2024</strain>
        <tissue evidence="3">Aerial parts of the thallus</tissue>
    </source>
</reference>
<keyword evidence="2" id="KW-0812">Transmembrane</keyword>
<keyword evidence="2" id="KW-0472">Membrane</keyword>
<gene>
    <name evidence="3" type="ORF">R1sor_016022</name>
</gene>
<organism evidence="3 4">
    <name type="scientific">Riccia sorocarpa</name>
    <dbReference type="NCBI Taxonomy" id="122646"/>
    <lineage>
        <taxon>Eukaryota</taxon>
        <taxon>Viridiplantae</taxon>
        <taxon>Streptophyta</taxon>
        <taxon>Embryophyta</taxon>
        <taxon>Marchantiophyta</taxon>
        <taxon>Marchantiopsida</taxon>
        <taxon>Marchantiidae</taxon>
        <taxon>Marchantiales</taxon>
        <taxon>Ricciaceae</taxon>
        <taxon>Riccia</taxon>
    </lineage>
</organism>
<protein>
    <submittedName>
        <fullName evidence="3">Uncharacterized protein</fullName>
    </submittedName>
</protein>
<proteinExistence type="predicted"/>
<dbReference type="AlphaFoldDB" id="A0ABD3HE77"/>
<evidence type="ECO:0000256" key="2">
    <source>
        <dbReference type="SAM" id="Phobius"/>
    </source>
</evidence>
<dbReference type="EMBL" id="JBJQOH010000004">
    <property type="protein sequence ID" value="KAL3689713.1"/>
    <property type="molecule type" value="Genomic_DNA"/>
</dbReference>
<feature type="compositionally biased region" description="Basic residues" evidence="1">
    <location>
        <begin position="98"/>
        <end position="111"/>
    </location>
</feature>